<dbReference type="OrthoDB" id="8580194at2"/>
<reference evidence="3" key="1">
    <citation type="submission" date="2018-02" db="EMBL/GenBank/DDBJ databases">
        <authorList>
            <person name="O'Hara-Hanley K."/>
            <person name="Soby S."/>
        </authorList>
    </citation>
    <scope>NUCLEOTIDE SEQUENCE [LARGE SCALE GENOMIC DNA]</scope>
    <source>
        <strain evidence="3">MWU14-2602</strain>
    </source>
</reference>
<comment type="caution">
    <text evidence="2">The sequence shown here is derived from an EMBL/GenBank/DDBJ whole genome shotgun (WGS) entry which is preliminary data.</text>
</comment>
<dbReference type="EMBL" id="PQWB01000056">
    <property type="protein sequence ID" value="POZ61385.1"/>
    <property type="molecule type" value="Genomic_DNA"/>
</dbReference>
<evidence type="ECO:0000313" key="3">
    <source>
        <dbReference type="Proteomes" id="UP000237082"/>
    </source>
</evidence>
<organism evidence="2 3">
    <name type="scientific">Chromobacterium alticapitis</name>
    <dbReference type="NCBI Taxonomy" id="2073169"/>
    <lineage>
        <taxon>Bacteria</taxon>
        <taxon>Pseudomonadati</taxon>
        <taxon>Pseudomonadota</taxon>
        <taxon>Betaproteobacteria</taxon>
        <taxon>Neisseriales</taxon>
        <taxon>Chromobacteriaceae</taxon>
        <taxon>Chromobacterium</taxon>
    </lineage>
</organism>
<name>A0A2S5DE52_9NEIS</name>
<proteinExistence type="predicted"/>
<keyword evidence="3" id="KW-1185">Reference proteome</keyword>
<feature type="signal peptide" evidence="1">
    <location>
        <begin position="1"/>
        <end position="18"/>
    </location>
</feature>
<sequence>MRRAIFLAGLLAAGAAQADWAPKVISNQYWATVNYGGGTLAYGEDAKAAGPLQQTVSQLLSVPYTLQQGMNERVSQLVSQNGASFLGGTVSGNPSITIRPDASGVAYISLSGLSYQVRSQYSGHKWGVISYSCTNTLTLSNIVINAQYGTANGAMQDGKTGMTASTSSSTDCDSNLSWILPVVGDVLINKAEGKIDSSIQSHLQAGLAQVKDALLYKPGQNMLNGLSGVIPPGKVVSLPGGGVFPLGQYIQNNASYLLGNSQLSIQLGSPIALRTVPGTSEPMTSDFSSDAATISLSAPGMAFTVKLSQRMSVDWLWRCPVGNPGCRIP</sequence>
<dbReference type="AlphaFoldDB" id="A0A2S5DE52"/>
<evidence type="ECO:0000313" key="2">
    <source>
        <dbReference type="EMBL" id="POZ61385.1"/>
    </source>
</evidence>
<keyword evidence="1" id="KW-0732">Signal</keyword>
<protein>
    <submittedName>
        <fullName evidence="2">Uncharacterized protein</fullName>
    </submittedName>
</protein>
<evidence type="ECO:0000256" key="1">
    <source>
        <dbReference type="SAM" id="SignalP"/>
    </source>
</evidence>
<dbReference type="Proteomes" id="UP000237082">
    <property type="component" value="Unassembled WGS sequence"/>
</dbReference>
<gene>
    <name evidence="2" type="ORF">C2I19_13930</name>
</gene>
<feature type="chain" id="PRO_5015412176" evidence="1">
    <location>
        <begin position="19"/>
        <end position="329"/>
    </location>
</feature>
<accession>A0A2S5DE52</accession>